<evidence type="ECO:0000313" key="3">
    <source>
        <dbReference type="EMBL" id="KAL3770159.1"/>
    </source>
</evidence>
<name>A0ABD3N3H7_9STRA</name>
<feature type="region of interest" description="Disordered" evidence="1">
    <location>
        <begin position="98"/>
        <end position="130"/>
    </location>
</feature>
<dbReference type="EMBL" id="JALLPJ020001317">
    <property type="protein sequence ID" value="KAL3770159.1"/>
    <property type="molecule type" value="Genomic_DNA"/>
</dbReference>
<gene>
    <name evidence="3" type="ORF">ACHAWO_007750</name>
</gene>
<comment type="caution">
    <text evidence="3">The sequence shown here is derived from an EMBL/GenBank/DDBJ whole genome shotgun (WGS) entry which is preliminary data.</text>
</comment>
<keyword evidence="4" id="KW-1185">Reference proteome</keyword>
<sequence length="142" mass="15279">MKTSAVATSLIGALVSAQCSAFIAQSSAAPNSSLAARHQDNTSCDRLTFFKTIATVAVGTPLVACADGGFEDLAMPSADEQKAQDEAAMQERLRRKAELQAQARRPVGYAESMEAERRKQKNLEKSKEERRAALCEELGRGC</sequence>
<organism evidence="3 4">
    <name type="scientific">Cyclotella atomus</name>
    <dbReference type="NCBI Taxonomy" id="382360"/>
    <lineage>
        <taxon>Eukaryota</taxon>
        <taxon>Sar</taxon>
        <taxon>Stramenopiles</taxon>
        <taxon>Ochrophyta</taxon>
        <taxon>Bacillariophyta</taxon>
        <taxon>Coscinodiscophyceae</taxon>
        <taxon>Thalassiosirophycidae</taxon>
        <taxon>Stephanodiscales</taxon>
        <taxon>Stephanodiscaceae</taxon>
        <taxon>Cyclotella</taxon>
    </lineage>
</organism>
<dbReference type="Proteomes" id="UP001530400">
    <property type="component" value="Unassembled WGS sequence"/>
</dbReference>
<proteinExistence type="predicted"/>
<evidence type="ECO:0000256" key="1">
    <source>
        <dbReference type="SAM" id="MobiDB-lite"/>
    </source>
</evidence>
<feature type="signal peptide" evidence="2">
    <location>
        <begin position="1"/>
        <end position="28"/>
    </location>
</feature>
<evidence type="ECO:0000313" key="4">
    <source>
        <dbReference type="Proteomes" id="UP001530400"/>
    </source>
</evidence>
<reference evidence="3 4" key="1">
    <citation type="submission" date="2024-10" db="EMBL/GenBank/DDBJ databases">
        <title>Updated reference genomes for cyclostephanoid diatoms.</title>
        <authorList>
            <person name="Roberts W.R."/>
            <person name="Alverson A.J."/>
        </authorList>
    </citation>
    <scope>NUCLEOTIDE SEQUENCE [LARGE SCALE GENOMIC DNA]</scope>
    <source>
        <strain evidence="3 4">AJA010-31</strain>
    </source>
</reference>
<dbReference type="AlphaFoldDB" id="A0ABD3N3H7"/>
<protein>
    <submittedName>
        <fullName evidence="3">Uncharacterized protein</fullName>
    </submittedName>
</protein>
<evidence type="ECO:0000256" key="2">
    <source>
        <dbReference type="SAM" id="SignalP"/>
    </source>
</evidence>
<feature type="compositionally biased region" description="Basic and acidic residues" evidence="1">
    <location>
        <begin position="114"/>
        <end position="130"/>
    </location>
</feature>
<accession>A0ABD3N3H7</accession>
<keyword evidence="2" id="KW-0732">Signal</keyword>
<feature type="chain" id="PRO_5044860717" evidence="2">
    <location>
        <begin position="29"/>
        <end position="142"/>
    </location>
</feature>